<keyword evidence="8 12" id="KW-1133">Transmembrane helix</keyword>
<feature type="domain" description="Galactosyltransferase N-terminal" evidence="14">
    <location>
        <begin position="91"/>
        <end position="184"/>
    </location>
</feature>
<dbReference type="Pfam" id="PF13733">
    <property type="entry name" value="Glyco_transf_7N"/>
    <property type="match status" value="1"/>
</dbReference>
<dbReference type="GO" id="GO:0046525">
    <property type="term" value="F:xylosylprotein 4-beta-galactosyltransferase activity"/>
    <property type="evidence" value="ECO:0007669"/>
    <property type="project" value="UniProtKB-EC"/>
</dbReference>
<dbReference type="InterPro" id="IPR029044">
    <property type="entry name" value="Nucleotide-diphossugar_trans"/>
</dbReference>
<dbReference type="InterPro" id="IPR027995">
    <property type="entry name" value="Galactosyl_T_N"/>
</dbReference>
<comment type="pathway">
    <text evidence="2">Protein modification; protein glycosylation.</text>
</comment>
<evidence type="ECO:0000256" key="10">
    <source>
        <dbReference type="ARBA" id="ARBA00023180"/>
    </source>
</evidence>
<dbReference type="PANTHER" id="PTHR19300:SF30">
    <property type="entry name" value="BETA-1,4-GALACTOSYLTRANSFERASE 7"/>
    <property type="match status" value="1"/>
</dbReference>
<evidence type="ECO:0000259" key="13">
    <source>
        <dbReference type="Pfam" id="PF02709"/>
    </source>
</evidence>
<evidence type="ECO:0000313" key="16">
    <source>
        <dbReference type="Proteomes" id="UP001163046"/>
    </source>
</evidence>
<dbReference type="EMBL" id="MU826837">
    <property type="protein sequence ID" value="KAJ7372342.1"/>
    <property type="molecule type" value="Genomic_DNA"/>
</dbReference>
<evidence type="ECO:0000256" key="12">
    <source>
        <dbReference type="SAM" id="Phobius"/>
    </source>
</evidence>
<evidence type="ECO:0000256" key="9">
    <source>
        <dbReference type="ARBA" id="ARBA00023136"/>
    </source>
</evidence>
<evidence type="ECO:0000256" key="7">
    <source>
        <dbReference type="ARBA" id="ARBA00022968"/>
    </source>
</evidence>
<protein>
    <submittedName>
        <fullName evidence="15">Beta-1,4-galactosyltransferase 7</fullName>
        <ecNumber evidence="15">2.4.1.133</ecNumber>
    </submittedName>
</protein>
<dbReference type="Gene3D" id="3.90.550.10">
    <property type="entry name" value="Spore Coat Polysaccharide Biosynthesis Protein SpsA, Chain A"/>
    <property type="match status" value="1"/>
</dbReference>
<dbReference type="InterPro" id="IPR003859">
    <property type="entry name" value="Galactosyl_T"/>
</dbReference>
<organism evidence="15 16">
    <name type="scientific">Desmophyllum pertusum</name>
    <dbReference type="NCBI Taxonomy" id="174260"/>
    <lineage>
        <taxon>Eukaryota</taxon>
        <taxon>Metazoa</taxon>
        <taxon>Cnidaria</taxon>
        <taxon>Anthozoa</taxon>
        <taxon>Hexacorallia</taxon>
        <taxon>Scleractinia</taxon>
        <taxon>Caryophylliina</taxon>
        <taxon>Caryophylliidae</taxon>
        <taxon>Desmophyllum</taxon>
    </lineage>
</organism>
<comment type="caution">
    <text evidence="15">The sequence shown here is derived from an EMBL/GenBank/DDBJ whole genome shotgun (WGS) entry which is preliminary data.</text>
</comment>
<dbReference type="AlphaFoldDB" id="A0A9X0CQI5"/>
<name>A0A9X0CQI5_9CNID</name>
<evidence type="ECO:0000256" key="11">
    <source>
        <dbReference type="SAM" id="MobiDB-lite"/>
    </source>
</evidence>
<evidence type="ECO:0000256" key="3">
    <source>
        <dbReference type="ARBA" id="ARBA00005735"/>
    </source>
</evidence>
<dbReference type="OrthoDB" id="6020664at2759"/>
<dbReference type="PANTHER" id="PTHR19300">
    <property type="entry name" value="BETA-1,4-GALACTOSYLTRANSFERASE"/>
    <property type="match status" value="1"/>
</dbReference>
<dbReference type="GO" id="GO:0030166">
    <property type="term" value="P:proteoglycan biosynthetic process"/>
    <property type="evidence" value="ECO:0007669"/>
    <property type="project" value="TreeGrafter"/>
</dbReference>
<dbReference type="Proteomes" id="UP001163046">
    <property type="component" value="Unassembled WGS sequence"/>
</dbReference>
<proteinExistence type="inferred from homology"/>
<accession>A0A9X0CQI5</accession>
<feature type="region of interest" description="Disordered" evidence="11">
    <location>
        <begin position="73"/>
        <end position="95"/>
    </location>
</feature>
<dbReference type="GO" id="GO:0005794">
    <property type="term" value="C:Golgi apparatus"/>
    <property type="evidence" value="ECO:0007669"/>
    <property type="project" value="TreeGrafter"/>
</dbReference>
<gene>
    <name evidence="15" type="primary">B4GALT7</name>
    <name evidence="15" type="ORF">OS493_019787</name>
</gene>
<dbReference type="SUPFAM" id="SSF53448">
    <property type="entry name" value="Nucleotide-diphospho-sugar transferases"/>
    <property type="match status" value="1"/>
</dbReference>
<dbReference type="EC" id="2.4.1.133" evidence="15"/>
<feature type="compositionally biased region" description="Basic and acidic residues" evidence="11">
    <location>
        <begin position="76"/>
        <end position="95"/>
    </location>
</feature>
<keyword evidence="16" id="KW-1185">Reference proteome</keyword>
<evidence type="ECO:0000256" key="8">
    <source>
        <dbReference type="ARBA" id="ARBA00022989"/>
    </source>
</evidence>
<feature type="non-terminal residue" evidence="15">
    <location>
        <position position="1"/>
    </location>
</feature>
<evidence type="ECO:0000259" key="14">
    <source>
        <dbReference type="Pfam" id="PF13733"/>
    </source>
</evidence>
<keyword evidence="9 12" id="KW-0472">Membrane</keyword>
<evidence type="ECO:0000256" key="5">
    <source>
        <dbReference type="ARBA" id="ARBA00022679"/>
    </source>
</evidence>
<keyword evidence="6 12" id="KW-0812">Transmembrane</keyword>
<dbReference type="GO" id="GO:0016020">
    <property type="term" value="C:membrane"/>
    <property type="evidence" value="ECO:0007669"/>
    <property type="project" value="UniProtKB-SubCell"/>
</dbReference>
<sequence length="222" mass="25679">MAVVPRGVIFGVLFYLTFAVAGTIWISMKYLNENDCDCRQYFENAKLSSSLHSVHEHDFPHVQDNDRIVAAKRKRAEGNSVEKERTNHEEARPAEDGWGPHQLGLVVPYRDRFEELLEFVPHMHNYLNAKKVRHKIIIVNQADKHRFNRASLLNVGFLEARKNNCDYIAMHDVDLLPLNKDLYYGFPEKGPFHVSAPFLHPKYHYSTFVGGILIMSVAQFEK</sequence>
<dbReference type="Pfam" id="PF02709">
    <property type="entry name" value="Glyco_transf_7C"/>
    <property type="match status" value="1"/>
</dbReference>
<evidence type="ECO:0000256" key="4">
    <source>
        <dbReference type="ARBA" id="ARBA00022676"/>
    </source>
</evidence>
<evidence type="ECO:0000256" key="1">
    <source>
        <dbReference type="ARBA" id="ARBA00004606"/>
    </source>
</evidence>
<dbReference type="PRINTS" id="PR02050">
    <property type="entry name" value="B14GALTRFASE"/>
</dbReference>
<keyword evidence="5 15" id="KW-0808">Transferase</keyword>
<dbReference type="GO" id="GO:0005975">
    <property type="term" value="P:carbohydrate metabolic process"/>
    <property type="evidence" value="ECO:0007669"/>
    <property type="project" value="InterPro"/>
</dbReference>
<evidence type="ECO:0000256" key="2">
    <source>
        <dbReference type="ARBA" id="ARBA00004922"/>
    </source>
</evidence>
<dbReference type="InterPro" id="IPR027791">
    <property type="entry name" value="Galactosyl_T_C"/>
</dbReference>
<evidence type="ECO:0000256" key="6">
    <source>
        <dbReference type="ARBA" id="ARBA00022692"/>
    </source>
</evidence>
<reference evidence="15" key="1">
    <citation type="submission" date="2023-01" db="EMBL/GenBank/DDBJ databases">
        <title>Genome assembly of the deep-sea coral Lophelia pertusa.</title>
        <authorList>
            <person name="Herrera S."/>
            <person name="Cordes E."/>
        </authorList>
    </citation>
    <scope>NUCLEOTIDE SEQUENCE</scope>
    <source>
        <strain evidence="15">USNM1676648</strain>
        <tissue evidence="15">Polyp</tissue>
    </source>
</reference>
<keyword evidence="7" id="KW-0735">Signal-anchor</keyword>
<keyword evidence="10" id="KW-0325">Glycoprotein</keyword>
<feature type="transmembrane region" description="Helical" evidence="12">
    <location>
        <begin position="7"/>
        <end position="28"/>
    </location>
</feature>
<comment type="subcellular location">
    <subcellularLocation>
        <location evidence="1">Membrane</location>
        <topology evidence="1">Single-pass type II membrane protein</topology>
    </subcellularLocation>
</comment>
<feature type="domain" description="Galactosyltransferase C-terminal" evidence="13">
    <location>
        <begin position="191"/>
        <end position="222"/>
    </location>
</feature>
<evidence type="ECO:0000313" key="15">
    <source>
        <dbReference type="EMBL" id="KAJ7372342.1"/>
    </source>
</evidence>
<keyword evidence="4 15" id="KW-0328">Glycosyltransferase</keyword>
<comment type="similarity">
    <text evidence="3">Belongs to the glycosyltransferase 7 family.</text>
</comment>